<evidence type="ECO:0000313" key="2">
    <source>
        <dbReference type="Proteomes" id="UP000789396"/>
    </source>
</evidence>
<keyword evidence="2" id="KW-1185">Reference proteome</keyword>
<feature type="non-terminal residue" evidence="1">
    <location>
        <position position="1"/>
    </location>
</feature>
<organism evidence="1 2">
    <name type="scientific">Racocetra fulgida</name>
    <dbReference type="NCBI Taxonomy" id="60492"/>
    <lineage>
        <taxon>Eukaryota</taxon>
        <taxon>Fungi</taxon>
        <taxon>Fungi incertae sedis</taxon>
        <taxon>Mucoromycota</taxon>
        <taxon>Glomeromycotina</taxon>
        <taxon>Glomeromycetes</taxon>
        <taxon>Diversisporales</taxon>
        <taxon>Gigasporaceae</taxon>
        <taxon>Racocetra</taxon>
    </lineage>
</organism>
<gene>
    <name evidence="1" type="ORF">RFULGI_LOCUS18168</name>
</gene>
<sequence>ELKKQISEALNKIDKINDKLIELTEKKNQNDNSSQNNISSN</sequence>
<name>A0A9N9PAA2_9GLOM</name>
<reference evidence="1" key="1">
    <citation type="submission" date="2021-06" db="EMBL/GenBank/DDBJ databases">
        <authorList>
            <person name="Kallberg Y."/>
            <person name="Tangrot J."/>
            <person name="Rosling A."/>
        </authorList>
    </citation>
    <scope>NUCLEOTIDE SEQUENCE</scope>
    <source>
        <strain evidence="1">IN212</strain>
    </source>
</reference>
<comment type="caution">
    <text evidence="1">The sequence shown here is derived from an EMBL/GenBank/DDBJ whole genome shotgun (WGS) entry which is preliminary data.</text>
</comment>
<dbReference type="Proteomes" id="UP000789396">
    <property type="component" value="Unassembled WGS sequence"/>
</dbReference>
<dbReference type="EMBL" id="CAJVPZ010077459">
    <property type="protein sequence ID" value="CAG8805429.1"/>
    <property type="molecule type" value="Genomic_DNA"/>
</dbReference>
<dbReference type="AlphaFoldDB" id="A0A9N9PAA2"/>
<accession>A0A9N9PAA2</accession>
<proteinExistence type="predicted"/>
<protein>
    <submittedName>
        <fullName evidence="1">16160_t:CDS:1</fullName>
    </submittedName>
</protein>
<evidence type="ECO:0000313" key="1">
    <source>
        <dbReference type="EMBL" id="CAG8805429.1"/>
    </source>
</evidence>